<proteinExistence type="predicted"/>
<dbReference type="PANTHER" id="PTHR21600:SF56">
    <property type="entry name" value="TRNA PSEUDOURIDINE SYNTHASE C"/>
    <property type="match status" value="1"/>
</dbReference>
<dbReference type="InterPro" id="IPR020103">
    <property type="entry name" value="PsdUridine_synth_cat_dom_sf"/>
</dbReference>
<feature type="domain" description="Pseudouridine synthase RsuA/RluA-like" evidence="10">
    <location>
        <begin position="11"/>
        <end position="171"/>
    </location>
</feature>
<dbReference type="PANTHER" id="PTHR21600">
    <property type="entry name" value="MITOCHONDRIAL RNA PSEUDOURIDINE SYNTHASE"/>
    <property type="match status" value="1"/>
</dbReference>
<dbReference type="KEGG" id="shd:SUTH_02344"/>
<evidence type="ECO:0000256" key="6">
    <source>
        <dbReference type="ARBA" id="ARBA00040675"/>
    </source>
</evidence>
<evidence type="ECO:0000256" key="8">
    <source>
        <dbReference type="ARBA" id="ARBA00041975"/>
    </source>
</evidence>
<protein>
    <recommendedName>
        <fullName evidence="6">tRNA pseudouridine synthase C</fullName>
        <ecNumber evidence="5">5.4.99.26</ecNumber>
    </recommendedName>
    <alternativeName>
        <fullName evidence="8">tRNA pseudouridine(65) synthase</fullName>
    </alternativeName>
    <alternativeName>
        <fullName evidence="9">tRNA pseudouridylate synthase C</fullName>
    </alternativeName>
    <alternativeName>
        <fullName evidence="7">tRNA-uridine isomerase C</fullName>
    </alternativeName>
</protein>
<evidence type="ECO:0000313" key="11">
    <source>
        <dbReference type="EMBL" id="BAO30133.1"/>
    </source>
</evidence>
<dbReference type="InterPro" id="IPR006224">
    <property type="entry name" value="PsdUridine_synth_RluA-like_CS"/>
</dbReference>
<keyword evidence="2" id="KW-0413">Isomerase</keyword>
<name>W0SJB6_9PROT</name>
<keyword evidence="12" id="KW-1185">Reference proteome</keyword>
<comment type="catalytic activity">
    <reaction evidence="3">
        <text>uridine(65) in tRNA = pseudouridine(65) in tRNA</text>
        <dbReference type="Rhea" id="RHEA:42536"/>
        <dbReference type="Rhea" id="RHEA-COMP:10103"/>
        <dbReference type="Rhea" id="RHEA-COMP:10104"/>
        <dbReference type="ChEBI" id="CHEBI:65314"/>
        <dbReference type="ChEBI" id="CHEBI:65315"/>
        <dbReference type="EC" id="5.4.99.26"/>
    </reaction>
</comment>
<dbReference type="EMBL" id="AP012547">
    <property type="protein sequence ID" value="BAO30133.1"/>
    <property type="molecule type" value="Genomic_DNA"/>
</dbReference>
<dbReference type="OrthoDB" id="9785808at2"/>
<reference evidence="11 12" key="1">
    <citation type="journal article" date="2014" name="Syst. Appl. Microbiol.">
        <title>Complete genomes of freshwater sulfur oxidizers Sulfuricella denitrificans skB26 and Sulfuritalea hydrogenivorans sk43H: genetic insights into the sulfur oxidation pathway of betaproteobacteria.</title>
        <authorList>
            <person name="Watanabe T."/>
            <person name="Kojima H."/>
            <person name="Fukui M."/>
        </authorList>
    </citation>
    <scope>NUCLEOTIDE SEQUENCE [LARGE SCALE GENOMIC DNA]</scope>
    <source>
        <strain evidence="11">DSM22779</strain>
    </source>
</reference>
<dbReference type="EC" id="5.4.99.26" evidence="5"/>
<dbReference type="InterPro" id="IPR050188">
    <property type="entry name" value="RluA_PseudoU_synthase"/>
</dbReference>
<evidence type="ECO:0000256" key="3">
    <source>
        <dbReference type="ARBA" id="ARBA00036607"/>
    </source>
</evidence>
<dbReference type="HOGENOM" id="CLU_016902_11_4_4"/>
<dbReference type="PROSITE" id="PS01129">
    <property type="entry name" value="PSI_RLU"/>
    <property type="match status" value="1"/>
</dbReference>
<evidence type="ECO:0000256" key="9">
    <source>
        <dbReference type="ARBA" id="ARBA00043049"/>
    </source>
</evidence>
<dbReference type="Gene3D" id="3.30.2350.10">
    <property type="entry name" value="Pseudouridine synthase"/>
    <property type="match status" value="1"/>
</dbReference>
<comment type="function">
    <text evidence="4">Responsible for synthesis of pseudouridine from uracil-65 in transfer RNAs.</text>
</comment>
<gene>
    <name evidence="11" type="ORF">SUTH_02344</name>
</gene>
<dbReference type="SUPFAM" id="SSF55120">
    <property type="entry name" value="Pseudouridine synthase"/>
    <property type="match status" value="1"/>
</dbReference>
<sequence>MLDILYRDDFLVAINKPAGLLVHRSDIDRHETRFAVQLLRDQIGRRVHPLHRLDKGTSGVLLFALDADSAREVGGQFQRDEVGKRYLAIVRGWPPESGTIDHPLSRQFDDYGRKLGAESKTEALPAVTDYRRLATIELPDVVDRYPSSRYALVELLPKTGRQHQLRRHLKHIAHPIIGDATWGKGIHNRFFQQRFGCRRMLLACTRMELRHPRDDRMLSIEAPLEGSFASVIGALGWSEARG</sequence>
<evidence type="ECO:0000313" key="12">
    <source>
        <dbReference type="Proteomes" id="UP000031637"/>
    </source>
</evidence>
<evidence type="ECO:0000259" key="10">
    <source>
        <dbReference type="Pfam" id="PF00849"/>
    </source>
</evidence>
<dbReference type="InterPro" id="IPR006145">
    <property type="entry name" value="PsdUridine_synth_RsuA/RluA"/>
</dbReference>
<dbReference type="GO" id="GO:0000455">
    <property type="term" value="P:enzyme-directed rRNA pseudouridine synthesis"/>
    <property type="evidence" value="ECO:0007669"/>
    <property type="project" value="TreeGrafter"/>
</dbReference>
<evidence type="ECO:0000256" key="2">
    <source>
        <dbReference type="ARBA" id="ARBA00023235"/>
    </source>
</evidence>
<organism evidence="11 12">
    <name type="scientific">Sulfuritalea hydrogenivorans sk43H</name>
    <dbReference type="NCBI Taxonomy" id="1223802"/>
    <lineage>
        <taxon>Bacteria</taxon>
        <taxon>Pseudomonadati</taxon>
        <taxon>Pseudomonadota</taxon>
        <taxon>Betaproteobacteria</taxon>
        <taxon>Nitrosomonadales</taxon>
        <taxon>Sterolibacteriaceae</taxon>
        <taxon>Sulfuritalea</taxon>
    </lineage>
</organism>
<dbReference type="Pfam" id="PF00849">
    <property type="entry name" value="PseudoU_synth_2"/>
    <property type="match status" value="1"/>
</dbReference>
<dbReference type="GO" id="GO:0003723">
    <property type="term" value="F:RNA binding"/>
    <property type="evidence" value="ECO:0007669"/>
    <property type="project" value="InterPro"/>
</dbReference>
<evidence type="ECO:0000256" key="4">
    <source>
        <dbReference type="ARBA" id="ARBA00037670"/>
    </source>
</evidence>
<dbReference type="Proteomes" id="UP000031637">
    <property type="component" value="Chromosome"/>
</dbReference>
<accession>W0SJB6</accession>
<evidence type="ECO:0000256" key="1">
    <source>
        <dbReference type="ARBA" id="ARBA00022694"/>
    </source>
</evidence>
<keyword evidence="1" id="KW-0819">tRNA processing</keyword>
<dbReference type="AlphaFoldDB" id="W0SJB6"/>
<evidence type="ECO:0000256" key="5">
    <source>
        <dbReference type="ARBA" id="ARBA00038943"/>
    </source>
</evidence>
<evidence type="ECO:0000256" key="7">
    <source>
        <dbReference type="ARBA" id="ARBA00041803"/>
    </source>
</evidence>
<dbReference type="STRING" id="1223802.SUTH_02344"/>
<dbReference type="GO" id="GO:0160149">
    <property type="term" value="F:tRNA pseudouridine(65) synthase activity"/>
    <property type="evidence" value="ECO:0007669"/>
    <property type="project" value="UniProtKB-EC"/>
</dbReference>
<dbReference type="GO" id="GO:0008033">
    <property type="term" value="P:tRNA processing"/>
    <property type="evidence" value="ECO:0007669"/>
    <property type="project" value="UniProtKB-KW"/>
</dbReference>